<accession>A0AAP2DA46</accession>
<keyword evidence="2" id="KW-1185">Reference proteome</keyword>
<keyword evidence="1" id="KW-0449">Lipoprotein</keyword>
<gene>
    <name evidence="1" type="ORF">KK078_11425</name>
</gene>
<evidence type="ECO:0000313" key="1">
    <source>
        <dbReference type="EMBL" id="MBT1687175.1"/>
    </source>
</evidence>
<dbReference type="RefSeq" id="WP_254090407.1">
    <property type="nucleotide sequence ID" value="NZ_JAHESC010000014.1"/>
</dbReference>
<comment type="caution">
    <text evidence="1">The sequence shown here is derived from an EMBL/GenBank/DDBJ whole genome shotgun (WGS) entry which is preliminary data.</text>
</comment>
<organism evidence="1 2">
    <name type="scientific">Dawidia soli</name>
    <dbReference type="NCBI Taxonomy" id="2782352"/>
    <lineage>
        <taxon>Bacteria</taxon>
        <taxon>Pseudomonadati</taxon>
        <taxon>Bacteroidota</taxon>
        <taxon>Cytophagia</taxon>
        <taxon>Cytophagales</taxon>
        <taxon>Chryseotaleaceae</taxon>
        <taxon>Dawidia</taxon>
    </lineage>
</organism>
<dbReference type="Gene3D" id="1.25.40.390">
    <property type="match status" value="1"/>
</dbReference>
<dbReference type="AlphaFoldDB" id="A0AAP2DA46"/>
<proteinExistence type="predicted"/>
<dbReference type="Pfam" id="PF12771">
    <property type="entry name" value="SusD-like_2"/>
    <property type="match status" value="1"/>
</dbReference>
<dbReference type="InterPro" id="IPR011990">
    <property type="entry name" value="TPR-like_helical_dom_sf"/>
</dbReference>
<dbReference type="SUPFAM" id="SSF48452">
    <property type="entry name" value="TPR-like"/>
    <property type="match status" value="1"/>
</dbReference>
<sequence>MKHSFNYLYAFLFTSAAVVGCTNDFEEMNTNPNEPERVPTAYLLTQAQRSARAEQQLFGTNLYAQLFAETQYTGTSRYDLEQLSFDTYYNGPLADLQEIIDMNTNEETKDLAEVVNYGSHENQLAVARILKAYLFQIVTDQWGDVPYTEALKGTANFAPAYTPQAEIYADLVKELKEATAQIDVTGEVQGDVIYGGDMNLWKKFGYSLLLRIGIRMSEVQEAESIALDAINTALAAPGNVFESNDESAVFRYLGEAINSNPIYYHFHVDNRTDYAISNTLVDFMLEQDDPRLAVYANPTESSVAAGTPEYVGELYGVTDDIAGETENADISFIGDYWKENASTPLIFQSYSEVLFIKAELAARGWAGLSESQAEGFYNDAIAASMNYYGITDTDVIDDFISQPGVAYDQASWRQLIGEQKWLSLYAVGHEPWSEWRRLGYPLLERAPNATEDREIPLRRTYDTREFTLNRDNVDDAVARQTNGGTLAMSTPVWWDR</sequence>
<protein>
    <submittedName>
        <fullName evidence="1">SusD/RagB family nutrient-binding outer membrane lipoprotein</fullName>
    </submittedName>
</protein>
<dbReference type="Proteomes" id="UP001319180">
    <property type="component" value="Unassembled WGS sequence"/>
</dbReference>
<dbReference type="InterPro" id="IPR041662">
    <property type="entry name" value="SusD-like_2"/>
</dbReference>
<dbReference type="EMBL" id="JAHESC010000014">
    <property type="protein sequence ID" value="MBT1687175.1"/>
    <property type="molecule type" value="Genomic_DNA"/>
</dbReference>
<name>A0AAP2DA46_9BACT</name>
<dbReference type="PROSITE" id="PS51257">
    <property type="entry name" value="PROKAR_LIPOPROTEIN"/>
    <property type="match status" value="1"/>
</dbReference>
<evidence type="ECO:0000313" key="2">
    <source>
        <dbReference type="Proteomes" id="UP001319180"/>
    </source>
</evidence>
<reference evidence="1 2" key="1">
    <citation type="submission" date="2021-05" db="EMBL/GenBank/DDBJ databases">
        <title>A Polyphasic approach of four new species of the genus Ohtaekwangia: Ohtaekwangia histidinii sp. nov., Ohtaekwangia cretensis sp. nov., Ohtaekwangia indiensis sp. nov., Ohtaekwangia reichenbachii sp. nov. from diverse environment.</title>
        <authorList>
            <person name="Octaviana S."/>
        </authorList>
    </citation>
    <scope>NUCLEOTIDE SEQUENCE [LARGE SCALE GENOMIC DNA]</scope>
    <source>
        <strain evidence="1 2">PWU37</strain>
    </source>
</reference>